<feature type="transmembrane region" description="Helical" evidence="5">
    <location>
        <begin position="332"/>
        <end position="349"/>
    </location>
</feature>
<dbReference type="InterPro" id="IPR018108">
    <property type="entry name" value="MCP_transmembrane"/>
</dbReference>
<dbReference type="AlphaFoldDB" id="A0A067T9I0"/>
<gene>
    <name evidence="6" type="ORF">GALMADRAFT_244709</name>
</gene>
<dbReference type="Gene3D" id="1.50.40.10">
    <property type="entry name" value="Mitochondrial carrier domain"/>
    <property type="match status" value="1"/>
</dbReference>
<keyword evidence="4 5" id="KW-0472">Membrane</keyword>
<dbReference type="GO" id="GO:0016020">
    <property type="term" value="C:membrane"/>
    <property type="evidence" value="ECO:0007669"/>
    <property type="project" value="UniProtKB-SubCell"/>
</dbReference>
<dbReference type="EMBL" id="KL142374">
    <property type="protein sequence ID" value="KDR78992.1"/>
    <property type="molecule type" value="Genomic_DNA"/>
</dbReference>
<comment type="subcellular location">
    <subcellularLocation>
        <location evidence="1">Membrane</location>
        <topology evidence="1">Multi-pass membrane protein</topology>
    </subcellularLocation>
</comment>
<organism evidence="6 7">
    <name type="scientific">Galerina marginata (strain CBS 339.88)</name>
    <dbReference type="NCBI Taxonomy" id="685588"/>
    <lineage>
        <taxon>Eukaryota</taxon>
        <taxon>Fungi</taxon>
        <taxon>Dikarya</taxon>
        <taxon>Basidiomycota</taxon>
        <taxon>Agaricomycotina</taxon>
        <taxon>Agaricomycetes</taxon>
        <taxon>Agaricomycetidae</taxon>
        <taxon>Agaricales</taxon>
        <taxon>Agaricineae</taxon>
        <taxon>Strophariaceae</taxon>
        <taxon>Galerina</taxon>
    </lineage>
</organism>
<evidence type="ECO:0000313" key="7">
    <source>
        <dbReference type="Proteomes" id="UP000027222"/>
    </source>
</evidence>
<dbReference type="Pfam" id="PF00153">
    <property type="entry name" value="Mito_carr"/>
    <property type="match status" value="1"/>
</dbReference>
<evidence type="ECO:0000256" key="2">
    <source>
        <dbReference type="ARBA" id="ARBA00022692"/>
    </source>
</evidence>
<evidence type="ECO:0000256" key="1">
    <source>
        <dbReference type="ARBA" id="ARBA00004141"/>
    </source>
</evidence>
<feature type="transmembrane region" description="Helical" evidence="5">
    <location>
        <begin position="141"/>
        <end position="161"/>
    </location>
</feature>
<feature type="transmembrane region" description="Helical" evidence="5">
    <location>
        <begin position="109"/>
        <end position="129"/>
    </location>
</feature>
<keyword evidence="3 5" id="KW-1133">Transmembrane helix</keyword>
<protein>
    <submittedName>
        <fullName evidence="6">Uncharacterized protein</fullName>
    </submittedName>
</protein>
<dbReference type="HOGENOM" id="CLU_831724_0_0_1"/>
<dbReference type="InterPro" id="IPR023395">
    <property type="entry name" value="MCP_dom_sf"/>
</dbReference>
<name>A0A067T9I0_GALM3</name>
<accession>A0A067T9I0</accession>
<sequence length="350" mass="39976">MLDVFVLALPIPVIGTVVRYRATYYPKSKHGQSSSNASIALLPATPLVMDIVPTAKTVKSLPDIEANVGVKVDIASTIVDREGNANAISEAPNFLGVFKKVWKSEGFEGLFKGIFPGLCFSLFFVRGYVSPAPITFLQSTYTILPLNLLYLIFMITTYRFITTPHKIRYSAPRETLRHIFSEYERQHPFWSLHYSGLLLPFVVLICLDFFLVQWLYSLIGNVGPLLNHFDGEEWWKVFNHPVWKEWAKVCAYWLIAIVSTIFLAPADVIITRLAIQPVHGNSEPTEERDVEKLLDAGVIVPTSYLHLTTEQKHYLSFLDCFYRIVEEEGWGVLYRVWFLTFLGCLVPYIR</sequence>
<dbReference type="Proteomes" id="UP000027222">
    <property type="component" value="Unassembled WGS sequence"/>
</dbReference>
<keyword evidence="2 5" id="KW-0812">Transmembrane</keyword>
<feature type="transmembrane region" description="Helical" evidence="5">
    <location>
        <begin position="194"/>
        <end position="216"/>
    </location>
</feature>
<evidence type="ECO:0000256" key="5">
    <source>
        <dbReference type="SAM" id="Phobius"/>
    </source>
</evidence>
<keyword evidence="7" id="KW-1185">Reference proteome</keyword>
<evidence type="ECO:0000313" key="6">
    <source>
        <dbReference type="EMBL" id="KDR78992.1"/>
    </source>
</evidence>
<evidence type="ECO:0000256" key="3">
    <source>
        <dbReference type="ARBA" id="ARBA00022989"/>
    </source>
</evidence>
<dbReference type="OrthoDB" id="21292at2759"/>
<reference evidence="7" key="1">
    <citation type="journal article" date="2014" name="Proc. Natl. Acad. Sci. U.S.A.">
        <title>Extensive sampling of basidiomycete genomes demonstrates inadequacy of the white-rot/brown-rot paradigm for wood decay fungi.</title>
        <authorList>
            <person name="Riley R."/>
            <person name="Salamov A.A."/>
            <person name="Brown D.W."/>
            <person name="Nagy L.G."/>
            <person name="Floudas D."/>
            <person name="Held B.W."/>
            <person name="Levasseur A."/>
            <person name="Lombard V."/>
            <person name="Morin E."/>
            <person name="Otillar R."/>
            <person name="Lindquist E.A."/>
            <person name="Sun H."/>
            <person name="LaButti K.M."/>
            <person name="Schmutz J."/>
            <person name="Jabbour D."/>
            <person name="Luo H."/>
            <person name="Baker S.E."/>
            <person name="Pisabarro A.G."/>
            <person name="Walton J.D."/>
            <person name="Blanchette R.A."/>
            <person name="Henrissat B."/>
            <person name="Martin F."/>
            <person name="Cullen D."/>
            <person name="Hibbett D.S."/>
            <person name="Grigoriev I.V."/>
        </authorList>
    </citation>
    <scope>NUCLEOTIDE SEQUENCE [LARGE SCALE GENOMIC DNA]</scope>
    <source>
        <strain evidence="7">CBS 339.88</strain>
    </source>
</reference>
<evidence type="ECO:0000256" key="4">
    <source>
        <dbReference type="ARBA" id="ARBA00023136"/>
    </source>
</evidence>
<dbReference type="STRING" id="685588.A0A067T9I0"/>
<dbReference type="SUPFAM" id="SSF103506">
    <property type="entry name" value="Mitochondrial carrier"/>
    <property type="match status" value="1"/>
</dbReference>
<proteinExistence type="predicted"/>
<feature type="transmembrane region" description="Helical" evidence="5">
    <location>
        <begin position="251"/>
        <end position="270"/>
    </location>
</feature>